<comment type="caution">
    <text evidence="1">The sequence shown here is derived from an EMBL/GenBank/DDBJ whole genome shotgun (WGS) entry which is preliminary data.</text>
</comment>
<name>A0ACC2KBR4_PERAE</name>
<organism evidence="1 2">
    <name type="scientific">Persea americana</name>
    <name type="common">Avocado</name>
    <dbReference type="NCBI Taxonomy" id="3435"/>
    <lineage>
        <taxon>Eukaryota</taxon>
        <taxon>Viridiplantae</taxon>
        <taxon>Streptophyta</taxon>
        <taxon>Embryophyta</taxon>
        <taxon>Tracheophyta</taxon>
        <taxon>Spermatophyta</taxon>
        <taxon>Magnoliopsida</taxon>
        <taxon>Magnoliidae</taxon>
        <taxon>Laurales</taxon>
        <taxon>Lauraceae</taxon>
        <taxon>Persea</taxon>
    </lineage>
</organism>
<keyword evidence="2" id="KW-1185">Reference proteome</keyword>
<evidence type="ECO:0000313" key="1">
    <source>
        <dbReference type="EMBL" id="KAJ8618545.1"/>
    </source>
</evidence>
<gene>
    <name evidence="1" type="ORF">MRB53_014731</name>
</gene>
<sequence length="1290" mass="141857">MEVLEPVSQTPAISFHIDLPRAQKTYLQDPMRYTKLTAATRLSSTNVLGLPRNHCSVQKRTKSAAVSPGYCQKKCNASTNSSVEVCVNSVASGSADLVNGISKVQKPVKRSSRKKGKRKGKQQRAPPSLCSTDAAVALDEGICGTSVFESCSRKAASCGDRNILAGSFSGSAKPCGISLEVSATPTTSASYSGEEDELETQASLSQGFSGDDFNQLHLSGRADNLIASERMIDATDVILSNFDGEVADRYQKQSSIRDDSSSGIFSDEYCAPIMDSFFDCWNSDGSMHGGDDIDAQPCTRSGNGISFLGTRRVLGYSSSGTSLHDTRDSKEIFSRETSCNSANERPNGKSPPQSKAVDAHYTNRSRCGGRGCSSNDTLSIKRGRQGRKIIGSTTGVRRPCSGGNMHGRAGKEYSHSVWQKVQKDDIGECICDMKNTNDGCSLVTGSKEVHPCVRHDTVVCRRKNKHEKSTRSVCLNEIPAQTDMLERAASAFDSDVFSSKSECDELRNKDSEKLKRKPCLGSKEENHNSKKGPHSAKTNLTRSSKMNMQQKKALENLKPVIFNKNLGASLRSSYADGQRVGISLTSRVNWRPSEPLQNTQNHLQEPKLTGPVCTVVSNMNAQAAQKLISPLSTTSDASAQAHILKMHLEVGSKFHKDLPKVPCLPMGNEANESAKLEIEFPHAENGKQDHFSGPISQKWVPVGRKDSVLGTCSKLSTNHLVGAAPDRWNLKNVEEDLLSSNSPNLGPSTNAEASCLGPDSLSLNLPSPVDEGQTENLGHHAPPSVDREHSSIHSAANCHSALEDKSRRISLFGTDANYIAQVVNDAYRLQIESEKVQLASGSPLAEFERFLHSASPVVAQAFDFKHCYTCKGDWLIGNSLCRHQIPNISLESIWQWYEGPGSYGLEVKAEDYCQSKRMGRDRFEFHAYFVPFLSAVQFFGRSRSSMCCSSDAKPNSELETTSNNSSNLDKIFSILLPRPHRAENPSVSPPVSSLRTSYSSAAADRDEICAQSSTCSCDDDSELLFEYFESEQPQHRRPLFEKIKELVRGNTISNGHIFGDPSKLDCLRLHDLHPSSWFSVAWYPIYRIPDGNFRAAFLTYHSLGHFIHRSSSLETLGGDSIVSPAVGLQSYNAQGECWFQQRNSVIQTEENPCIDSSEILRERLRTLEQTASVMARASIHKGGQKSINRQPDYEFFLSRRRLHGDLSVPFHIFISESHLSLLIYDQVQVEEGGKEGKAMKRLITCFLVVLLILKVTGLRPVAGFDYGEALEKSLMFFEAQDQASYQRINA</sequence>
<evidence type="ECO:0000313" key="2">
    <source>
        <dbReference type="Proteomes" id="UP001234297"/>
    </source>
</evidence>
<dbReference type="Proteomes" id="UP001234297">
    <property type="component" value="Chromosome 4"/>
</dbReference>
<proteinExistence type="predicted"/>
<accession>A0ACC2KBR4</accession>
<dbReference type="EMBL" id="CM056812">
    <property type="protein sequence ID" value="KAJ8618545.1"/>
    <property type="molecule type" value="Genomic_DNA"/>
</dbReference>
<protein>
    <submittedName>
        <fullName evidence="1">Uncharacterized protein</fullName>
    </submittedName>
</protein>
<reference evidence="1 2" key="1">
    <citation type="journal article" date="2022" name="Hortic Res">
        <title>A haplotype resolved chromosomal level avocado genome allows analysis of novel avocado genes.</title>
        <authorList>
            <person name="Nath O."/>
            <person name="Fletcher S.J."/>
            <person name="Hayward A."/>
            <person name="Shaw L.M."/>
            <person name="Masouleh A.K."/>
            <person name="Furtado A."/>
            <person name="Henry R.J."/>
            <person name="Mitter N."/>
        </authorList>
    </citation>
    <scope>NUCLEOTIDE SEQUENCE [LARGE SCALE GENOMIC DNA]</scope>
    <source>
        <strain evidence="2">cv. Hass</strain>
    </source>
</reference>